<dbReference type="SUPFAM" id="SSF54593">
    <property type="entry name" value="Glyoxalase/Bleomycin resistance protein/Dihydroxybiphenyl dioxygenase"/>
    <property type="match status" value="2"/>
</dbReference>
<reference evidence="2 3" key="1">
    <citation type="submission" date="2020-03" db="EMBL/GenBank/DDBJ databases">
        <title>Genomic Encyclopedia of Type Strains, Phase IV (KMG-IV): sequencing the most valuable type-strain genomes for metagenomic binning, comparative biology and taxonomic classification.</title>
        <authorList>
            <person name="Goeker M."/>
        </authorList>
    </citation>
    <scope>NUCLEOTIDE SEQUENCE [LARGE SCALE GENOMIC DNA]</scope>
    <source>
        <strain evidence="2 3">DSM 16846</strain>
    </source>
</reference>
<dbReference type="Gene3D" id="3.10.180.10">
    <property type="entry name" value="2,3-Dihydroxybiphenyl 1,2-Dioxygenase, domain 1"/>
    <property type="match status" value="2"/>
</dbReference>
<sequence>MADTDGAFIWYELMTPDPDAAKAFYDRVVGWDIEAQPAGEMDYRMIRRSDGGNAGGVLRLSEAMTAGGARPAWMGYVSVADVDAAVAAFEAEGGRAHMPATDMPGVGRIAMVADPRGATLYLMKPTPPPGQPDAVSDVFSVDRPQHVRWNELATTDDAGALDFYARHFGWKHDGGMPMGELGTYNFIAQGGRMIGAVMPLMPGMPASAWSFYFGVDDIDRGAAAIREGGGTVIAEPMQIPGGEYSLSAADPQGAHFGLVGPRHASGE</sequence>
<comment type="caution">
    <text evidence="2">The sequence shown here is derived from an EMBL/GenBank/DDBJ whole genome shotgun (WGS) entry which is preliminary data.</text>
</comment>
<feature type="domain" description="VOC" evidence="1">
    <location>
        <begin position="143"/>
        <end position="261"/>
    </location>
</feature>
<organism evidence="2 3">
    <name type="scientific">Sphingomonas kaistensis</name>
    <dbReference type="NCBI Taxonomy" id="298708"/>
    <lineage>
        <taxon>Bacteria</taxon>
        <taxon>Pseudomonadati</taxon>
        <taxon>Pseudomonadota</taxon>
        <taxon>Alphaproteobacteria</taxon>
        <taxon>Sphingomonadales</taxon>
        <taxon>Sphingomonadaceae</taxon>
        <taxon>Sphingomonas</taxon>
    </lineage>
</organism>
<dbReference type="EMBL" id="JAATJC010000001">
    <property type="protein sequence ID" value="NJC05008.1"/>
    <property type="molecule type" value="Genomic_DNA"/>
</dbReference>
<dbReference type="Proteomes" id="UP000558192">
    <property type="component" value="Unassembled WGS sequence"/>
</dbReference>
<dbReference type="InterPro" id="IPR004360">
    <property type="entry name" value="Glyas_Fos-R_dOase_dom"/>
</dbReference>
<dbReference type="InterPro" id="IPR029068">
    <property type="entry name" value="Glyas_Bleomycin-R_OHBP_Dase"/>
</dbReference>
<dbReference type="AlphaFoldDB" id="A0A7X5Y4F0"/>
<evidence type="ECO:0000313" key="2">
    <source>
        <dbReference type="EMBL" id="NJC05008.1"/>
    </source>
</evidence>
<name>A0A7X5Y4F0_9SPHN</name>
<dbReference type="PROSITE" id="PS51819">
    <property type="entry name" value="VOC"/>
    <property type="match status" value="2"/>
</dbReference>
<feature type="domain" description="VOC" evidence="1">
    <location>
        <begin position="7"/>
        <end position="125"/>
    </location>
</feature>
<dbReference type="RefSeq" id="WP_168067759.1">
    <property type="nucleotide sequence ID" value="NZ_JAATJC010000001.1"/>
</dbReference>
<keyword evidence="3" id="KW-1185">Reference proteome</keyword>
<dbReference type="InterPro" id="IPR037523">
    <property type="entry name" value="VOC_core"/>
</dbReference>
<dbReference type="Pfam" id="PF00903">
    <property type="entry name" value="Glyoxalase"/>
    <property type="match status" value="2"/>
</dbReference>
<dbReference type="PANTHER" id="PTHR33993">
    <property type="entry name" value="GLYOXALASE-RELATED"/>
    <property type="match status" value="1"/>
</dbReference>
<evidence type="ECO:0000259" key="1">
    <source>
        <dbReference type="PROSITE" id="PS51819"/>
    </source>
</evidence>
<protein>
    <recommendedName>
        <fullName evidence="1">VOC domain-containing protein</fullName>
    </recommendedName>
</protein>
<dbReference type="CDD" id="cd07247">
    <property type="entry name" value="SgaA_N_like"/>
    <property type="match status" value="2"/>
</dbReference>
<dbReference type="PANTHER" id="PTHR33993:SF14">
    <property type="entry name" value="GB|AAF24581.1"/>
    <property type="match status" value="1"/>
</dbReference>
<proteinExistence type="predicted"/>
<accession>A0A7X5Y4F0</accession>
<gene>
    <name evidence="2" type="ORF">GGQ97_000801</name>
</gene>
<evidence type="ECO:0000313" key="3">
    <source>
        <dbReference type="Proteomes" id="UP000558192"/>
    </source>
</evidence>
<dbReference type="InterPro" id="IPR052164">
    <property type="entry name" value="Anthracycline_SecMetBiosynth"/>
</dbReference>